<feature type="domain" description="Thioredoxin" evidence="6">
    <location>
        <begin position="94"/>
        <end position="242"/>
    </location>
</feature>
<keyword evidence="5" id="KW-0676">Redox-active center</keyword>
<evidence type="ECO:0000256" key="3">
    <source>
        <dbReference type="ARBA" id="ARBA00022968"/>
    </source>
</evidence>
<dbReference type="GO" id="GO:0016853">
    <property type="term" value="F:isomerase activity"/>
    <property type="evidence" value="ECO:0007669"/>
    <property type="project" value="UniProtKB-KW"/>
</dbReference>
<keyword evidence="3" id="KW-0735">Signal-anchor</keyword>
<name>A0ABN6YEK6_9MICO</name>
<evidence type="ECO:0000256" key="4">
    <source>
        <dbReference type="ARBA" id="ARBA00023157"/>
    </source>
</evidence>
<proteinExistence type="predicted"/>
<keyword evidence="8" id="KW-1185">Reference proteome</keyword>
<dbReference type="PANTHER" id="PTHR42852">
    <property type="entry name" value="THIOL:DISULFIDE INTERCHANGE PROTEIN DSBE"/>
    <property type="match status" value="1"/>
</dbReference>
<evidence type="ECO:0000259" key="6">
    <source>
        <dbReference type="PROSITE" id="PS51352"/>
    </source>
</evidence>
<dbReference type="SUPFAM" id="SSF52833">
    <property type="entry name" value="Thioredoxin-like"/>
    <property type="match status" value="1"/>
</dbReference>
<organism evidence="7 8">
    <name type="scientific">Agromyces marinus</name>
    <dbReference type="NCBI Taxonomy" id="1389020"/>
    <lineage>
        <taxon>Bacteria</taxon>
        <taxon>Bacillati</taxon>
        <taxon>Actinomycetota</taxon>
        <taxon>Actinomycetes</taxon>
        <taxon>Micrococcales</taxon>
        <taxon>Microbacteriaceae</taxon>
        <taxon>Agromyces</taxon>
    </lineage>
</organism>
<keyword evidence="7" id="KW-0413">Isomerase</keyword>
<dbReference type="InterPro" id="IPR013766">
    <property type="entry name" value="Thioredoxin_domain"/>
</dbReference>
<evidence type="ECO:0000313" key="7">
    <source>
        <dbReference type="EMBL" id="BDZ54408.1"/>
    </source>
</evidence>
<evidence type="ECO:0000256" key="5">
    <source>
        <dbReference type="ARBA" id="ARBA00023284"/>
    </source>
</evidence>
<keyword evidence="4" id="KW-1015">Disulfide bond</keyword>
<accession>A0ABN6YEK6</accession>
<dbReference type="InterPro" id="IPR036249">
    <property type="entry name" value="Thioredoxin-like_sf"/>
</dbReference>
<dbReference type="Gene3D" id="3.40.30.10">
    <property type="entry name" value="Glutaredoxin"/>
    <property type="match status" value="1"/>
</dbReference>
<comment type="subcellular location">
    <subcellularLocation>
        <location evidence="1">Cell envelope</location>
    </subcellularLocation>
</comment>
<evidence type="ECO:0000256" key="1">
    <source>
        <dbReference type="ARBA" id="ARBA00004196"/>
    </source>
</evidence>
<dbReference type="PROSITE" id="PS00194">
    <property type="entry name" value="THIOREDOXIN_1"/>
    <property type="match status" value="1"/>
</dbReference>
<dbReference type="CDD" id="cd02966">
    <property type="entry name" value="TlpA_like_family"/>
    <property type="match status" value="1"/>
</dbReference>
<dbReference type="InterPro" id="IPR050553">
    <property type="entry name" value="Thioredoxin_ResA/DsbE_sf"/>
</dbReference>
<dbReference type="InterPro" id="IPR000866">
    <property type="entry name" value="AhpC/TSA"/>
</dbReference>
<gene>
    <name evidence="7" type="ORF">GCM10025870_14810</name>
</gene>
<sequence>MHAVEHHDVRAPRRPLRRGVVPRAGRRVAVAGHRRGGGVMRATRTRRVVGAAALAAASALVLAGCSSDPLAEQYREGSGKGYIAGDGTISEYPVDERGEPIEFEGETIEGEALGSDDLAGEVVVVNFWYAGCAPCRAEAPMLQEVFEEFDGEGASFVGVNVRDQAATAASFEENFGITYPSIIDSIDGLVQYAFAGDVPPAAVPTTLVLDAEGRVAARILGQLKDASILSTIVGDLVDEAAA</sequence>
<keyword evidence="3" id="KW-0812">Transmembrane</keyword>
<dbReference type="Proteomes" id="UP001321477">
    <property type="component" value="Chromosome"/>
</dbReference>
<dbReference type="InterPro" id="IPR017937">
    <property type="entry name" value="Thioredoxin_CS"/>
</dbReference>
<reference evidence="8" key="1">
    <citation type="journal article" date="2019" name="Int. J. Syst. Evol. Microbiol.">
        <title>The Global Catalogue of Microorganisms (GCM) 10K type strain sequencing project: providing services to taxonomists for standard genome sequencing and annotation.</title>
        <authorList>
            <consortium name="The Broad Institute Genomics Platform"/>
            <consortium name="The Broad Institute Genome Sequencing Center for Infectious Disease"/>
            <person name="Wu L."/>
            <person name="Ma J."/>
        </authorList>
    </citation>
    <scope>NUCLEOTIDE SEQUENCE [LARGE SCALE GENOMIC DNA]</scope>
    <source>
        <strain evidence="8">NBRC 109019</strain>
    </source>
</reference>
<dbReference type="PROSITE" id="PS51352">
    <property type="entry name" value="THIOREDOXIN_2"/>
    <property type="match status" value="1"/>
</dbReference>
<dbReference type="EMBL" id="AP027734">
    <property type="protein sequence ID" value="BDZ54408.1"/>
    <property type="molecule type" value="Genomic_DNA"/>
</dbReference>
<evidence type="ECO:0000313" key="8">
    <source>
        <dbReference type="Proteomes" id="UP001321477"/>
    </source>
</evidence>
<dbReference type="PANTHER" id="PTHR42852:SF6">
    <property type="entry name" value="THIOL:DISULFIDE INTERCHANGE PROTEIN DSBE"/>
    <property type="match status" value="1"/>
</dbReference>
<evidence type="ECO:0000256" key="2">
    <source>
        <dbReference type="ARBA" id="ARBA00022748"/>
    </source>
</evidence>
<dbReference type="Pfam" id="PF00578">
    <property type="entry name" value="AhpC-TSA"/>
    <property type="match status" value="1"/>
</dbReference>
<protein>
    <submittedName>
        <fullName evidence="7">Thiol-disulfide isomerase</fullName>
    </submittedName>
</protein>
<keyword evidence="2" id="KW-0201">Cytochrome c-type biogenesis</keyword>